<gene>
    <name evidence="1" type="ORF">R1flu_025763</name>
</gene>
<protein>
    <submittedName>
        <fullName evidence="1">Uncharacterized protein</fullName>
    </submittedName>
</protein>
<comment type="caution">
    <text evidence="1">The sequence shown here is derived from an EMBL/GenBank/DDBJ whole genome shotgun (WGS) entry which is preliminary data.</text>
</comment>
<dbReference type="EMBL" id="JBHFFA010000007">
    <property type="protein sequence ID" value="KAL2614071.1"/>
    <property type="molecule type" value="Genomic_DNA"/>
</dbReference>
<name>A0ABD1Y1M9_9MARC</name>
<sequence length="110" mass="12740">MAPCSRKDLKVKMKEVKIHHLTNVNKKKMEVWGLGGLFAVDWSQIHEDLMEELSDHSDQKVAFPKYKYRGKPGAWTAEVWREVYHLPKASPGGYVMKGKVQFTELQLLKL</sequence>
<organism evidence="1 2">
    <name type="scientific">Riccia fluitans</name>
    <dbReference type="NCBI Taxonomy" id="41844"/>
    <lineage>
        <taxon>Eukaryota</taxon>
        <taxon>Viridiplantae</taxon>
        <taxon>Streptophyta</taxon>
        <taxon>Embryophyta</taxon>
        <taxon>Marchantiophyta</taxon>
        <taxon>Marchantiopsida</taxon>
        <taxon>Marchantiidae</taxon>
        <taxon>Marchantiales</taxon>
        <taxon>Ricciaceae</taxon>
        <taxon>Riccia</taxon>
    </lineage>
</organism>
<proteinExistence type="predicted"/>
<dbReference type="Proteomes" id="UP001605036">
    <property type="component" value="Unassembled WGS sequence"/>
</dbReference>
<reference evidence="1 2" key="1">
    <citation type="submission" date="2024-09" db="EMBL/GenBank/DDBJ databases">
        <title>Chromosome-scale assembly of Riccia fluitans.</title>
        <authorList>
            <person name="Paukszto L."/>
            <person name="Sawicki J."/>
            <person name="Karawczyk K."/>
            <person name="Piernik-Szablinska J."/>
            <person name="Szczecinska M."/>
            <person name="Mazdziarz M."/>
        </authorList>
    </citation>
    <scope>NUCLEOTIDE SEQUENCE [LARGE SCALE GENOMIC DNA]</scope>
    <source>
        <strain evidence="1">Rf_01</strain>
        <tissue evidence="1">Aerial parts of the thallus</tissue>
    </source>
</reference>
<dbReference type="AlphaFoldDB" id="A0ABD1Y1M9"/>
<keyword evidence="2" id="KW-1185">Reference proteome</keyword>
<evidence type="ECO:0000313" key="2">
    <source>
        <dbReference type="Proteomes" id="UP001605036"/>
    </source>
</evidence>
<evidence type="ECO:0000313" key="1">
    <source>
        <dbReference type="EMBL" id="KAL2614071.1"/>
    </source>
</evidence>
<accession>A0ABD1Y1M9</accession>